<dbReference type="Proteomes" id="UP001172386">
    <property type="component" value="Unassembled WGS sequence"/>
</dbReference>
<accession>A0ACC2ZNL1</accession>
<evidence type="ECO:0000313" key="2">
    <source>
        <dbReference type="Proteomes" id="UP001172386"/>
    </source>
</evidence>
<dbReference type="EMBL" id="JAPDRQ010000453">
    <property type="protein sequence ID" value="KAJ9649143.1"/>
    <property type="molecule type" value="Genomic_DNA"/>
</dbReference>
<gene>
    <name evidence="1" type="ORF">H2198_010944</name>
</gene>
<organism evidence="1 2">
    <name type="scientific">Neophaeococcomyces mojaviensis</name>
    <dbReference type="NCBI Taxonomy" id="3383035"/>
    <lineage>
        <taxon>Eukaryota</taxon>
        <taxon>Fungi</taxon>
        <taxon>Dikarya</taxon>
        <taxon>Ascomycota</taxon>
        <taxon>Pezizomycotina</taxon>
        <taxon>Eurotiomycetes</taxon>
        <taxon>Chaetothyriomycetidae</taxon>
        <taxon>Chaetothyriales</taxon>
        <taxon>Chaetothyriales incertae sedis</taxon>
        <taxon>Neophaeococcomyces</taxon>
    </lineage>
</organism>
<evidence type="ECO:0000313" key="1">
    <source>
        <dbReference type="EMBL" id="KAJ9649143.1"/>
    </source>
</evidence>
<keyword evidence="2" id="KW-1185">Reference proteome</keyword>
<comment type="caution">
    <text evidence="1">The sequence shown here is derived from an EMBL/GenBank/DDBJ whole genome shotgun (WGS) entry which is preliminary data.</text>
</comment>
<sequence length="312" mass="33620">MAERTSSAHSSPAKKKRSPILTRTSFNTAQDTRSGALLGSPRRERVTSETTDNKPETMAAAFLQYCAMCEKQITTPCNSILYCSEACRRKDSNKPLSAAAIMPTSISPPSTPTSPRSILQPRTPTGVTPNTDILLSRIPPYNHECKSDLDPTEWKPKLRRVTRPASSRYNSEAFRYLSSFHRVIAKNNDVDETSNGVKIDVPIVDGVAVNAPTTPSLGSTPTTTASSSWSLSTSAGYIGVGMGNGAYDFSTRPLMPRHNRWYSSSIIGAGGVDLVTPHIPPPADNAYVKKDVMMDANESKSSLGAFFGGAAE</sequence>
<reference evidence="1" key="1">
    <citation type="submission" date="2022-10" db="EMBL/GenBank/DDBJ databases">
        <title>Culturing micro-colonial fungi from biological soil crusts in the Mojave desert and describing Neophaeococcomyces mojavensis, and introducing the new genera and species Taxawa tesnikishii.</title>
        <authorList>
            <person name="Kurbessoian T."/>
            <person name="Stajich J.E."/>
        </authorList>
    </citation>
    <scope>NUCLEOTIDE SEQUENCE</scope>
    <source>
        <strain evidence="1">JES_112</strain>
    </source>
</reference>
<proteinExistence type="predicted"/>
<name>A0ACC2ZNL1_9EURO</name>
<protein>
    <submittedName>
        <fullName evidence="1">Uncharacterized protein</fullName>
    </submittedName>
</protein>